<dbReference type="InterPro" id="IPR019821">
    <property type="entry name" value="Kinesin_motor_CS"/>
</dbReference>
<dbReference type="PRINTS" id="PR00380">
    <property type="entry name" value="KINESINHEAVY"/>
</dbReference>
<dbReference type="Gene3D" id="3.40.850.10">
    <property type="entry name" value="Kinesin motor domain"/>
    <property type="match status" value="1"/>
</dbReference>
<dbReference type="AlphaFoldDB" id="A0A131Y4Q2"/>
<dbReference type="CDD" id="cd01372">
    <property type="entry name" value="KISc_KIF4"/>
    <property type="match status" value="1"/>
</dbReference>
<evidence type="ECO:0000256" key="1">
    <source>
        <dbReference type="ARBA" id="ARBA00004245"/>
    </source>
</evidence>
<keyword evidence="2" id="KW-0963">Cytoplasm</keyword>
<feature type="domain" description="Kinesin motor" evidence="10">
    <location>
        <begin position="16"/>
        <end position="336"/>
    </location>
</feature>
<evidence type="ECO:0000256" key="5">
    <source>
        <dbReference type="ARBA" id="ARBA00023054"/>
    </source>
</evidence>
<keyword evidence="7" id="KW-0505">Motor protein</keyword>
<reference evidence="11" key="1">
    <citation type="submission" date="2016-02" db="EMBL/GenBank/DDBJ databases">
        <title>RNAseq analyses of the midgut from blood- or serum-fed Ixodes ricinus ticks.</title>
        <authorList>
            <person name="Perner J."/>
            <person name="Provaznik J."/>
            <person name="Schrenkova J."/>
            <person name="Urbanova V."/>
            <person name="Ribeiro J.M."/>
            <person name="Kopacek P."/>
        </authorList>
    </citation>
    <scope>NUCLEOTIDE SEQUENCE</scope>
    <source>
        <tissue evidence="11">Gut</tissue>
    </source>
</reference>
<dbReference type="SUPFAM" id="SSF52540">
    <property type="entry name" value="P-loop containing nucleoside triphosphate hydrolases"/>
    <property type="match status" value="1"/>
</dbReference>
<keyword evidence="6" id="KW-0206">Cytoskeleton</keyword>
<proteinExistence type="evidence at transcript level"/>
<dbReference type="GO" id="GO:0007018">
    <property type="term" value="P:microtubule-based movement"/>
    <property type="evidence" value="ECO:0007669"/>
    <property type="project" value="InterPro"/>
</dbReference>
<feature type="coiled-coil region" evidence="8">
    <location>
        <begin position="864"/>
        <end position="908"/>
    </location>
</feature>
<evidence type="ECO:0000256" key="8">
    <source>
        <dbReference type="SAM" id="Coils"/>
    </source>
</evidence>
<dbReference type="InterPro" id="IPR036961">
    <property type="entry name" value="Kinesin_motor_dom_sf"/>
</dbReference>
<feature type="region of interest" description="Disordered" evidence="9">
    <location>
        <begin position="1019"/>
        <end position="1062"/>
    </location>
</feature>
<feature type="binding site" evidence="7">
    <location>
        <begin position="95"/>
        <end position="102"/>
    </location>
    <ligand>
        <name>ATP</name>
        <dbReference type="ChEBI" id="CHEBI:30616"/>
    </ligand>
</feature>
<feature type="coiled-coil region" evidence="8">
    <location>
        <begin position="950"/>
        <end position="980"/>
    </location>
</feature>
<protein>
    <submittedName>
        <fullName evidence="11">Putative kinesin-like protein</fullName>
    </submittedName>
</protein>
<dbReference type="PROSITE" id="PS50067">
    <property type="entry name" value="KINESIN_MOTOR_2"/>
    <property type="match status" value="1"/>
</dbReference>
<feature type="region of interest" description="Disordered" evidence="9">
    <location>
        <begin position="374"/>
        <end position="394"/>
    </location>
</feature>
<dbReference type="InterPro" id="IPR027417">
    <property type="entry name" value="P-loop_NTPase"/>
</dbReference>
<dbReference type="FunFam" id="3.40.850.10:FF:000082">
    <property type="entry name" value="OSM3-like kinesin"/>
    <property type="match status" value="1"/>
</dbReference>
<keyword evidence="3 7" id="KW-0547">Nucleotide-binding</keyword>
<evidence type="ECO:0000256" key="2">
    <source>
        <dbReference type="ARBA" id="ARBA00022490"/>
    </source>
</evidence>
<keyword evidence="5 8" id="KW-0175">Coiled coil</keyword>
<name>A0A131Y4Q2_IXORI</name>
<dbReference type="GO" id="GO:0005524">
    <property type="term" value="F:ATP binding"/>
    <property type="evidence" value="ECO:0007669"/>
    <property type="project" value="UniProtKB-UniRule"/>
</dbReference>
<dbReference type="GO" id="GO:0051231">
    <property type="term" value="P:spindle elongation"/>
    <property type="evidence" value="ECO:0007669"/>
    <property type="project" value="TreeGrafter"/>
</dbReference>
<feature type="coiled-coil region" evidence="8">
    <location>
        <begin position="406"/>
        <end position="475"/>
    </location>
</feature>
<evidence type="ECO:0000256" key="6">
    <source>
        <dbReference type="ARBA" id="ARBA00023212"/>
    </source>
</evidence>
<dbReference type="InterPro" id="IPR001752">
    <property type="entry name" value="Kinesin_motor_dom"/>
</dbReference>
<evidence type="ECO:0000259" key="10">
    <source>
        <dbReference type="PROSITE" id="PS50067"/>
    </source>
</evidence>
<feature type="coiled-coil region" evidence="8">
    <location>
        <begin position="789"/>
        <end position="823"/>
    </location>
</feature>
<evidence type="ECO:0000313" key="11">
    <source>
        <dbReference type="EMBL" id="JAP73036.1"/>
    </source>
</evidence>
<dbReference type="GO" id="GO:0005875">
    <property type="term" value="C:microtubule associated complex"/>
    <property type="evidence" value="ECO:0007669"/>
    <property type="project" value="TreeGrafter"/>
</dbReference>
<dbReference type="Pfam" id="PF00225">
    <property type="entry name" value="Kinesin"/>
    <property type="match status" value="1"/>
</dbReference>
<dbReference type="PANTHER" id="PTHR47969">
    <property type="entry name" value="CHROMOSOME-ASSOCIATED KINESIN KIF4A-RELATED"/>
    <property type="match status" value="1"/>
</dbReference>
<evidence type="ECO:0000256" key="9">
    <source>
        <dbReference type="SAM" id="MobiDB-lite"/>
    </source>
</evidence>
<dbReference type="EMBL" id="GEFM01002760">
    <property type="protein sequence ID" value="JAP73036.1"/>
    <property type="molecule type" value="mRNA"/>
</dbReference>
<sequence>PVVFRHSVPMEGKTIPVRVAVRCRPLVCKEKMDGCGSCVQFVPDEQQIVLGADKRFTYDYVFPPEEAQQAIYEHAVAKLIDELFKGYNVTVLAYGQTGSGKTFTMGTSCASRGIAEDTGIIPRAVQDIFAAVGECRASKDVEVKVSFLEIYKEDILDLLRTQDPLAIREDNGAIKIPNLTERRVASAEEALHQLEVGSASRSTGSTEMNARSSRSHAIYTLAVELKERGGNDVTTSKFHLVDLAGSERANKTKAVGERFREGVQINRGLLSLGNVISALCDESSHIPYRDSKLTRLLQDSLGGNSHTVMIACVSPADYNFDETLNTLRYADRARKIKNRPVVNRDPNQAEILRLRQRVHELQVELLRYQAESIGDRSGGSTSAKHDVTSPPDQEATCSLASCSQQRRALLEHSADLTERNQELSRNLMSALDQLTRSSEQMLLDQMENQKLKQLVDQLTSKVEQLKSVAGAAERDSVISNIQDTVHEFMEGEKSRREANASLFKVDCDGGEGPLELSLGQLAPQRVDMNRQLAELGEMLQAKEDLAARMHANGEHLEVVRSQYQATTKELEKEVALLKKERDDLSVLVVSGNNASKKSQHSGISEQRRKRIKELEDRVAELRKKVQEQAKMIRLKEEAERAAKKLKAEILEMKQTRVRLMRQLKEESERHRRAQGERDREVRALRLREQQRAVQAARQERQSGLKMTVLRRRMEEALAAKSRLEAALQKRQVAAGKTGTPGDMAARVKATVEQELALAVDSRKLEQHVEALVEGRKDLAAEVHSLRQALQKQGSKDVALRERLEELQAELQERNSHIGELQQKILDVEADKRAKNLFAGACAAECKLIGTHLFQMLSEREIGACQRADEVSREAEDSRAKLEEVQSKLQEAEAKLREAQECKDRDLKAMELKILAMEKEHQDRMLCLLKHSTSTSLGTTPTLDTSLAERLEIQDKEISRLQTVHEELERKTKEVEQLQEVIKHGARPVLGVDYSAKKKKSAKPKKFELVPLSDLLDDSFEEHSNDENDPDWAGSPMFPQTNRKRKSRDEDLPEMKRGSSSAACKCSGLCGARCGCRRKARSCSIMCSCKGGCAATSSAPSMDLPIEEESKVLHFSKQLSDLKEMQLH</sequence>
<feature type="coiled-coil region" evidence="8">
    <location>
        <begin position="560"/>
        <end position="676"/>
    </location>
</feature>
<comment type="subcellular location">
    <subcellularLocation>
        <location evidence="1">Cytoplasm</location>
        <location evidence="1">Cytoskeleton</location>
    </subcellularLocation>
</comment>
<evidence type="ECO:0000256" key="4">
    <source>
        <dbReference type="ARBA" id="ARBA00022840"/>
    </source>
</evidence>
<dbReference type="GO" id="GO:0003777">
    <property type="term" value="F:microtubule motor activity"/>
    <property type="evidence" value="ECO:0007669"/>
    <property type="project" value="InterPro"/>
</dbReference>
<evidence type="ECO:0000256" key="7">
    <source>
        <dbReference type="PROSITE-ProRule" id="PRU00283"/>
    </source>
</evidence>
<feature type="compositionally biased region" description="Basic and acidic residues" evidence="9">
    <location>
        <begin position="1046"/>
        <end position="1056"/>
    </location>
</feature>
<feature type="non-terminal residue" evidence="11">
    <location>
        <position position="1"/>
    </location>
</feature>
<keyword evidence="4 7" id="KW-0067">ATP-binding</keyword>
<dbReference type="SMART" id="SM00129">
    <property type="entry name" value="KISc"/>
    <property type="match status" value="1"/>
</dbReference>
<dbReference type="InterPro" id="IPR027640">
    <property type="entry name" value="Kinesin-like_fam"/>
</dbReference>
<evidence type="ECO:0000256" key="3">
    <source>
        <dbReference type="ARBA" id="ARBA00022741"/>
    </source>
</evidence>
<dbReference type="Pfam" id="PF25764">
    <property type="entry name" value="KIF21A_4th"/>
    <property type="match status" value="1"/>
</dbReference>
<dbReference type="GO" id="GO:0008017">
    <property type="term" value="F:microtubule binding"/>
    <property type="evidence" value="ECO:0007669"/>
    <property type="project" value="InterPro"/>
</dbReference>
<comment type="similarity">
    <text evidence="7">Belongs to the TRAFAC class myosin-kinesin ATPase superfamily. Kinesin family.</text>
</comment>
<dbReference type="GO" id="GO:0007052">
    <property type="term" value="P:mitotic spindle organization"/>
    <property type="evidence" value="ECO:0007669"/>
    <property type="project" value="TreeGrafter"/>
</dbReference>
<accession>A0A131Y4Q2</accession>
<dbReference type="PANTHER" id="PTHR47969:SF15">
    <property type="entry name" value="CHROMOSOME-ASSOCIATED KINESIN KIF4A-RELATED"/>
    <property type="match status" value="1"/>
</dbReference>
<dbReference type="PROSITE" id="PS00411">
    <property type="entry name" value="KINESIN_MOTOR_1"/>
    <property type="match status" value="1"/>
</dbReference>
<organism evidence="11">
    <name type="scientific">Ixodes ricinus</name>
    <name type="common">Common tick</name>
    <name type="synonym">Acarus ricinus</name>
    <dbReference type="NCBI Taxonomy" id="34613"/>
    <lineage>
        <taxon>Eukaryota</taxon>
        <taxon>Metazoa</taxon>
        <taxon>Ecdysozoa</taxon>
        <taxon>Arthropoda</taxon>
        <taxon>Chelicerata</taxon>
        <taxon>Arachnida</taxon>
        <taxon>Acari</taxon>
        <taxon>Parasitiformes</taxon>
        <taxon>Ixodida</taxon>
        <taxon>Ixodoidea</taxon>
        <taxon>Ixodidae</taxon>
        <taxon>Ixodinae</taxon>
        <taxon>Ixodes</taxon>
    </lineage>
</organism>